<sequence>MTSSLDWVGWVTAALGAAQALGAVRRLLWRRRPARRAPDAGIRAGLGTGYGTEQRPCGCLVPRVLRYEAADGSTLTVWTVRPVPDGCREESRLW</sequence>
<protein>
    <submittedName>
        <fullName evidence="2">Uncharacterized protein</fullName>
    </submittedName>
</protein>
<keyword evidence="1" id="KW-0472">Membrane</keyword>
<evidence type="ECO:0000313" key="2">
    <source>
        <dbReference type="EMBL" id="MEU0711114.1"/>
    </source>
</evidence>
<name>A0ABV2WCM4_9ACTN</name>
<accession>A0ABV2WCM4</accession>
<feature type="transmembrane region" description="Helical" evidence="1">
    <location>
        <begin position="7"/>
        <end position="28"/>
    </location>
</feature>
<comment type="caution">
    <text evidence="2">The sequence shown here is derived from an EMBL/GenBank/DDBJ whole genome shotgun (WGS) entry which is preliminary data.</text>
</comment>
<evidence type="ECO:0000313" key="3">
    <source>
        <dbReference type="Proteomes" id="UP001550378"/>
    </source>
</evidence>
<keyword evidence="1" id="KW-1133">Transmembrane helix</keyword>
<dbReference type="RefSeq" id="WP_064072537.1">
    <property type="nucleotide sequence ID" value="NZ_JBEXZO010000026.1"/>
</dbReference>
<proteinExistence type="predicted"/>
<keyword evidence="3" id="KW-1185">Reference proteome</keyword>
<dbReference type="Proteomes" id="UP001550378">
    <property type="component" value="Unassembled WGS sequence"/>
</dbReference>
<organism evidence="2 3">
    <name type="scientific">Streptomyces lavendulocolor</name>
    <dbReference type="NCBI Taxonomy" id="67316"/>
    <lineage>
        <taxon>Bacteria</taxon>
        <taxon>Bacillati</taxon>
        <taxon>Actinomycetota</taxon>
        <taxon>Actinomycetes</taxon>
        <taxon>Kitasatosporales</taxon>
        <taxon>Streptomycetaceae</taxon>
        <taxon>Streptomyces</taxon>
    </lineage>
</organism>
<keyword evidence="1" id="KW-0812">Transmembrane</keyword>
<evidence type="ECO:0000256" key="1">
    <source>
        <dbReference type="SAM" id="Phobius"/>
    </source>
</evidence>
<reference evidence="2 3" key="1">
    <citation type="submission" date="2024-06" db="EMBL/GenBank/DDBJ databases">
        <title>The Natural Products Discovery Center: Release of the First 8490 Sequenced Strains for Exploring Actinobacteria Biosynthetic Diversity.</title>
        <authorList>
            <person name="Kalkreuter E."/>
            <person name="Kautsar S.A."/>
            <person name="Yang D."/>
            <person name="Bader C.D."/>
            <person name="Teijaro C.N."/>
            <person name="Fluegel L."/>
            <person name="Davis C.M."/>
            <person name="Simpson J.R."/>
            <person name="Lauterbach L."/>
            <person name="Steele A.D."/>
            <person name="Gui C."/>
            <person name="Meng S."/>
            <person name="Li G."/>
            <person name="Viehrig K."/>
            <person name="Ye F."/>
            <person name="Su P."/>
            <person name="Kiefer A.F."/>
            <person name="Nichols A."/>
            <person name="Cepeda A.J."/>
            <person name="Yan W."/>
            <person name="Fan B."/>
            <person name="Jiang Y."/>
            <person name="Adhikari A."/>
            <person name="Zheng C.-J."/>
            <person name="Schuster L."/>
            <person name="Cowan T.M."/>
            <person name="Smanski M.J."/>
            <person name="Chevrette M.G."/>
            <person name="De Carvalho L.P.S."/>
            <person name="Shen B."/>
        </authorList>
    </citation>
    <scope>NUCLEOTIDE SEQUENCE [LARGE SCALE GENOMIC DNA]</scope>
    <source>
        <strain evidence="2 3">NPDC006337</strain>
    </source>
</reference>
<dbReference type="EMBL" id="JBEXZR010000031">
    <property type="protein sequence ID" value="MEU0711114.1"/>
    <property type="molecule type" value="Genomic_DNA"/>
</dbReference>
<gene>
    <name evidence="2" type="ORF">ABZ508_27510</name>
</gene>